<organism evidence="4 5">
    <name type="scientific">Candidatus Fimimonas gallinarum</name>
    <dbReference type="NCBI Taxonomy" id="2840821"/>
    <lineage>
        <taxon>Bacteria</taxon>
        <taxon>Pseudomonadati</taxon>
        <taxon>Myxococcota</taxon>
        <taxon>Myxococcia</taxon>
        <taxon>Myxococcales</taxon>
        <taxon>Cystobacterineae</taxon>
        <taxon>Myxococcaceae</taxon>
        <taxon>Myxococcaceae incertae sedis</taxon>
        <taxon>Candidatus Fimimonas</taxon>
    </lineage>
</organism>
<dbReference type="Pfam" id="PF13240">
    <property type="entry name" value="Zn_Ribbon_1"/>
    <property type="match status" value="1"/>
</dbReference>
<sequence length="437" mass="46204">MRCSNCQAENTADSVFCTKCGHKLDVAQPSDATTVQATTCEKNVPGTSCKFKSLVCCVKPKPLYTASNLLAFLAAFASFLFLFAIGASSATKQGSLTLTESPYVTLYYFFDDVYRTDVTMTAAQNNVYTTGAVLGTVVCALGIICTTVCFLITAIRSINAVKKASKKSLLPVSTATFLSFLCTAVLFKHCIALENQLPTMKVAQVFTLNGATIAGITIGAIALLMSIVANTVAKVKEGNSCGRMLSDAVATGFLGIIAVVLVSMLAKGVFTYVDSNDTTMTYGLSSLLMEISSAFSSELSDLSLVSNFIIISAVAVVVAIATCTLLTVAFAKTAGASEKVTQQSTVLLFIFGGLGAMILGALMIVLGGLFLTQKYSTYESVIRIVTPSVFVIISGILLLVGSVVYRVIRFPADNEKDETNTAETQQQAEQQTPETAQ</sequence>
<evidence type="ECO:0000256" key="1">
    <source>
        <dbReference type="SAM" id="MobiDB-lite"/>
    </source>
</evidence>
<keyword evidence="2" id="KW-1133">Transmembrane helix</keyword>
<keyword evidence="2" id="KW-0812">Transmembrane</keyword>
<comment type="caution">
    <text evidence="4">The sequence shown here is derived from an EMBL/GenBank/DDBJ whole genome shotgun (WGS) entry which is preliminary data.</text>
</comment>
<feature type="transmembrane region" description="Helical" evidence="2">
    <location>
        <begin position="384"/>
        <end position="408"/>
    </location>
</feature>
<feature type="transmembrane region" description="Helical" evidence="2">
    <location>
        <begin position="69"/>
        <end position="90"/>
    </location>
</feature>
<accession>A0A9D1E4K4</accession>
<feature type="transmembrane region" description="Helical" evidence="2">
    <location>
        <begin position="132"/>
        <end position="156"/>
    </location>
</feature>
<dbReference type="InterPro" id="IPR026870">
    <property type="entry name" value="Zinc_ribbon_dom"/>
</dbReference>
<name>A0A9D1E4K4_9BACT</name>
<dbReference type="AlphaFoldDB" id="A0A9D1E4K4"/>
<feature type="region of interest" description="Disordered" evidence="1">
    <location>
        <begin position="416"/>
        <end position="437"/>
    </location>
</feature>
<feature type="domain" description="Zinc-ribbon" evidence="3">
    <location>
        <begin position="3"/>
        <end position="24"/>
    </location>
</feature>
<reference evidence="4" key="2">
    <citation type="journal article" date="2021" name="PeerJ">
        <title>Extensive microbial diversity within the chicken gut microbiome revealed by metagenomics and culture.</title>
        <authorList>
            <person name="Gilroy R."/>
            <person name="Ravi A."/>
            <person name="Getino M."/>
            <person name="Pursley I."/>
            <person name="Horton D.L."/>
            <person name="Alikhan N.F."/>
            <person name="Baker D."/>
            <person name="Gharbi K."/>
            <person name="Hall N."/>
            <person name="Watson M."/>
            <person name="Adriaenssens E.M."/>
            <person name="Foster-Nyarko E."/>
            <person name="Jarju S."/>
            <person name="Secka A."/>
            <person name="Antonio M."/>
            <person name="Oren A."/>
            <person name="Chaudhuri R.R."/>
            <person name="La Ragione R."/>
            <person name="Hildebrand F."/>
            <person name="Pallen M.J."/>
        </authorList>
    </citation>
    <scope>NUCLEOTIDE SEQUENCE</scope>
    <source>
        <strain evidence="4">CHK121-14286</strain>
    </source>
</reference>
<gene>
    <name evidence="4" type="ORF">IAC95_04510</name>
</gene>
<evidence type="ECO:0000313" key="5">
    <source>
        <dbReference type="Proteomes" id="UP000824200"/>
    </source>
</evidence>
<evidence type="ECO:0000256" key="2">
    <source>
        <dbReference type="SAM" id="Phobius"/>
    </source>
</evidence>
<reference evidence="4" key="1">
    <citation type="submission" date="2020-10" db="EMBL/GenBank/DDBJ databases">
        <authorList>
            <person name="Gilroy R."/>
        </authorList>
    </citation>
    <scope>NUCLEOTIDE SEQUENCE</scope>
    <source>
        <strain evidence="4">CHK121-14286</strain>
    </source>
</reference>
<protein>
    <submittedName>
        <fullName evidence="4">Zinc ribbon domain-containing protein</fullName>
    </submittedName>
</protein>
<feature type="transmembrane region" description="Helical" evidence="2">
    <location>
        <begin position="346"/>
        <end position="372"/>
    </location>
</feature>
<proteinExistence type="predicted"/>
<keyword evidence="2" id="KW-0472">Membrane</keyword>
<dbReference type="EMBL" id="DVHL01000036">
    <property type="protein sequence ID" value="HIR66121.1"/>
    <property type="molecule type" value="Genomic_DNA"/>
</dbReference>
<feature type="compositionally biased region" description="Low complexity" evidence="1">
    <location>
        <begin position="421"/>
        <end position="437"/>
    </location>
</feature>
<feature type="transmembrane region" description="Helical" evidence="2">
    <location>
        <begin position="245"/>
        <end position="266"/>
    </location>
</feature>
<feature type="transmembrane region" description="Helical" evidence="2">
    <location>
        <begin position="308"/>
        <end position="334"/>
    </location>
</feature>
<dbReference type="Proteomes" id="UP000824200">
    <property type="component" value="Unassembled WGS sequence"/>
</dbReference>
<feature type="transmembrane region" description="Helical" evidence="2">
    <location>
        <begin position="168"/>
        <end position="187"/>
    </location>
</feature>
<evidence type="ECO:0000259" key="3">
    <source>
        <dbReference type="Pfam" id="PF13240"/>
    </source>
</evidence>
<feature type="transmembrane region" description="Helical" evidence="2">
    <location>
        <begin position="207"/>
        <end position="233"/>
    </location>
</feature>
<evidence type="ECO:0000313" key="4">
    <source>
        <dbReference type="EMBL" id="HIR66121.1"/>
    </source>
</evidence>